<dbReference type="EMBL" id="BBLT01000009">
    <property type="protein sequence ID" value="GAL86777.1"/>
    <property type="molecule type" value="Genomic_DNA"/>
</dbReference>
<dbReference type="InterPro" id="IPR001087">
    <property type="entry name" value="GDSL"/>
</dbReference>
<keyword evidence="2" id="KW-1185">Reference proteome</keyword>
<dbReference type="RefSeq" id="WP_045467385.1">
    <property type="nucleotide sequence ID" value="NZ_BBLT01000009.1"/>
</dbReference>
<evidence type="ECO:0000313" key="1">
    <source>
        <dbReference type="EMBL" id="GAL86777.1"/>
    </source>
</evidence>
<name>A0A098LKE3_9BACT</name>
<dbReference type="InterPro" id="IPR036514">
    <property type="entry name" value="SGNH_hydro_sf"/>
</dbReference>
<comment type="caution">
    <text evidence="1">The sequence shown here is derived from an EMBL/GenBank/DDBJ whole genome shotgun (WGS) entry which is preliminary data.</text>
</comment>
<protein>
    <recommendedName>
        <fullName evidence="3">G-D-S-L family lipolytic protein</fullName>
    </recommendedName>
</protein>
<reference evidence="1 2" key="1">
    <citation type="submission" date="2014-09" db="EMBL/GenBank/DDBJ databases">
        <title>Sporocytophaga myxococcoides PG-01 genome sequencing.</title>
        <authorList>
            <person name="Liu L."/>
            <person name="Gao P.J."/>
            <person name="Chen G.J."/>
            <person name="Wang L.S."/>
        </authorList>
    </citation>
    <scope>NUCLEOTIDE SEQUENCE [LARGE SCALE GENOMIC DNA]</scope>
    <source>
        <strain evidence="1 2">PG-01</strain>
    </source>
</reference>
<dbReference type="OrthoDB" id="9764164at2"/>
<evidence type="ECO:0000313" key="2">
    <source>
        <dbReference type="Proteomes" id="UP000030185"/>
    </source>
</evidence>
<dbReference type="SUPFAM" id="SSF52266">
    <property type="entry name" value="SGNH hydrolase"/>
    <property type="match status" value="1"/>
</dbReference>
<organism evidence="1 2">
    <name type="scientific">Sporocytophaga myxococcoides</name>
    <dbReference type="NCBI Taxonomy" id="153721"/>
    <lineage>
        <taxon>Bacteria</taxon>
        <taxon>Pseudomonadati</taxon>
        <taxon>Bacteroidota</taxon>
        <taxon>Cytophagia</taxon>
        <taxon>Cytophagales</taxon>
        <taxon>Cytophagaceae</taxon>
        <taxon>Sporocytophaga</taxon>
    </lineage>
</organism>
<sequence length="443" mass="46250">MKLKIAHLYIALAILTFGCKPDIKEDVTITSGTADFSKYVAVGNSLTAGYSNGALYKSGQSYAFPNILAQQFSLAGGGPFKIPYMVDENGIGVQNGQPVTKRVLGTVTDCKGVTSLGPVFAGTPNLLNLAPIGSTGPFNNMGVPGAKSFHLLTPLFGRSLDQGGNPFYYRIASNPGVSTVVGDAAAQNPSFVSFWIGNNDVLGYATTGGEGGGDSITNPVAFTQYLNAIVNTLLAGGAKGVIANITDITKIPFFTTVPYNGLVLTSQAQVDALNLNYGPLGITFNLGQNPFIISDQNAPGGRRQIKSDELILLTIPQDSIKCYGWGSQTPIPGKYVLDQTEIANVKAATAAYNQAIVTVAQQKDLAFADMASLLSSLSTGLTFNGLTFTTTFVTGGAFSLDGIHLTPQGNAVVANGFINAINLKYGSTLPQVNVASYPGIVFP</sequence>
<dbReference type="eggNOG" id="COG2755">
    <property type="taxonomic scope" value="Bacteria"/>
</dbReference>
<dbReference type="Proteomes" id="UP000030185">
    <property type="component" value="Unassembled WGS sequence"/>
</dbReference>
<dbReference type="STRING" id="153721.MYP_4007"/>
<proteinExistence type="predicted"/>
<dbReference type="Gene3D" id="3.40.50.1110">
    <property type="entry name" value="SGNH hydrolase"/>
    <property type="match status" value="2"/>
</dbReference>
<dbReference type="GO" id="GO:0016788">
    <property type="term" value="F:hydrolase activity, acting on ester bonds"/>
    <property type="evidence" value="ECO:0007669"/>
    <property type="project" value="InterPro"/>
</dbReference>
<dbReference type="AlphaFoldDB" id="A0A098LKE3"/>
<dbReference type="Pfam" id="PF00657">
    <property type="entry name" value="Lipase_GDSL"/>
    <property type="match status" value="1"/>
</dbReference>
<accession>A0A098LKE3</accession>
<evidence type="ECO:0008006" key="3">
    <source>
        <dbReference type="Google" id="ProtNLM"/>
    </source>
</evidence>
<dbReference type="PROSITE" id="PS51257">
    <property type="entry name" value="PROKAR_LIPOPROTEIN"/>
    <property type="match status" value="1"/>
</dbReference>
<gene>
    <name evidence="1" type="ORF">MYP_4007</name>
</gene>